<evidence type="ECO:0000256" key="1">
    <source>
        <dbReference type="SAM" id="Phobius"/>
    </source>
</evidence>
<keyword evidence="1" id="KW-1133">Transmembrane helix</keyword>
<accession>A0A318EHE8</accession>
<dbReference type="Proteomes" id="UP000247523">
    <property type="component" value="Unassembled WGS sequence"/>
</dbReference>
<feature type="transmembrane region" description="Helical" evidence="1">
    <location>
        <begin position="181"/>
        <end position="205"/>
    </location>
</feature>
<name>A0A318EHE8_9FIRM</name>
<reference evidence="2 3" key="1">
    <citation type="submission" date="2018-05" db="EMBL/GenBank/DDBJ databases">
        <title>Genomic Encyclopedia of Type Strains, Phase IV (KMG-IV): sequencing the most valuable type-strain genomes for metagenomic binning, comparative biology and taxonomic classification.</title>
        <authorList>
            <person name="Goeker M."/>
        </authorList>
    </citation>
    <scope>NUCLEOTIDE SEQUENCE [LARGE SCALE GENOMIC DNA]</scope>
    <source>
        <strain evidence="2 3">DSM 28816</strain>
    </source>
</reference>
<evidence type="ECO:0000313" key="2">
    <source>
        <dbReference type="EMBL" id="PXV85716.1"/>
    </source>
</evidence>
<dbReference type="InterPro" id="IPR021359">
    <property type="entry name" value="DUF2812"/>
</dbReference>
<feature type="transmembrane region" description="Helical" evidence="1">
    <location>
        <begin position="119"/>
        <end position="143"/>
    </location>
</feature>
<sequence length="213" mass="25428">MVKHKLFVVDIKKEEAWINQYVKLGYRLVKVKTMTGYYQFEQDTLKCKSHKVKIDFRTFRKIEDFNDYIAMFEDSGWKHIAGTKSNGIQYFERTDNNISEDIFSDEASKAELYKRIANMWFGLFVAYIPILVAFGMTGTLKIYNLFHLKELYYTPGLWDRTGIDFWKAFWFETPFALGRGFFGLLFFIIVLSYAYCALKALFWYYKEKQVQFP</sequence>
<keyword evidence="1" id="KW-0812">Transmembrane</keyword>
<proteinExistence type="predicted"/>
<dbReference type="EMBL" id="QICS01000015">
    <property type="protein sequence ID" value="PXV85716.1"/>
    <property type="molecule type" value="Genomic_DNA"/>
</dbReference>
<dbReference type="Pfam" id="PF11193">
    <property type="entry name" value="DUF2812"/>
    <property type="match status" value="1"/>
</dbReference>
<evidence type="ECO:0000313" key="3">
    <source>
        <dbReference type="Proteomes" id="UP000247523"/>
    </source>
</evidence>
<comment type="caution">
    <text evidence="2">The sequence shown here is derived from an EMBL/GenBank/DDBJ whole genome shotgun (WGS) entry which is preliminary data.</text>
</comment>
<dbReference type="AlphaFoldDB" id="A0A318EHE8"/>
<organism evidence="2 3">
    <name type="scientific">Lachnotalea glycerini</name>
    <dbReference type="NCBI Taxonomy" id="1763509"/>
    <lineage>
        <taxon>Bacteria</taxon>
        <taxon>Bacillati</taxon>
        <taxon>Bacillota</taxon>
        <taxon>Clostridia</taxon>
        <taxon>Lachnospirales</taxon>
        <taxon>Lachnospiraceae</taxon>
        <taxon>Lachnotalea</taxon>
    </lineage>
</organism>
<protein>
    <submittedName>
        <fullName evidence="2">Uncharacterized protein DUF2812</fullName>
    </submittedName>
</protein>
<gene>
    <name evidence="2" type="ORF">C8E03_11570</name>
</gene>
<keyword evidence="1" id="KW-0472">Membrane</keyword>
<dbReference type="RefSeq" id="WP_110291865.1">
    <property type="nucleotide sequence ID" value="NZ_QICS01000015.1"/>
</dbReference>